<proteinExistence type="predicted"/>
<feature type="domain" description="DUF294" evidence="2">
    <location>
        <begin position="210"/>
        <end position="328"/>
    </location>
</feature>
<dbReference type="RefSeq" id="WP_170192807.1">
    <property type="nucleotide sequence ID" value="NZ_JABBNB010000003.1"/>
</dbReference>
<dbReference type="Proteomes" id="UP000550729">
    <property type="component" value="Unassembled WGS sequence"/>
</dbReference>
<dbReference type="InterPro" id="IPR018821">
    <property type="entry name" value="DUF294_put_nucleoTrafse_sb-bd"/>
</dbReference>
<feature type="domain" description="Protein-PII uridylyltransferase N-terminal" evidence="1">
    <location>
        <begin position="40"/>
        <end position="155"/>
    </location>
</feature>
<organism evidence="3 4">
    <name type="scientific">Gordonia asplenii</name>
    <dbReference type="NCBI Taxonomy" id="2725283"/>
    <lineage>
        <taxon>Bacteria</taxon>
        <taxon>Bacillati</taxon>
        <taxon>Actinomycetota</taxon>
        <taxon>Actinomycetes</taxon>
        <taxon>Mycobacteriales</taxon>
        <taxon>Gordoniaceae</taxon>
        <taxon>Gordonia</taxon>
    </lineage>
</organism>
<reference evidence="3 4" key="1">
    <citation type="submission" date="2020-04" db="EMBL/GenBank/DDBJ databases">
        <title>Gordonia sp. nov. TBRC 11910.</title>
        <authorList>
            <person name="Suriyachadkun C."/>
        </authorList>
    </citation>
    <scope>NUCLEOTIDE SEQUENCE [LARGE SCALE GENOMIC DNA]</scope>
    <source>
        <strain evidence="3 4">TBRC 11910</strain>
    </source>
</reference>
<evidence type="ECO:0000259" key="1">
    <source>
        <dbReference type="Pfam" id="PF03445"/>
    </source>
</evidence>
<evidence type="ECO:0000313" key="4">
    <source>
        <dbReference type="Proteomes" id="UP000550729"/>
    </source>
</evidence>
<dbReference type="Pfam" id="PF10335">
    <property type="entry name" value="DUF294_C"/>
    <property type="match status" value="1"/>
</dbReference>
<name>A0A848KQU6_9ACTN</name>
<dbReference type="AlphaFoldDB" id="A0A848KQU6"/>
<accession>A0A848KQU6</accession>
<dbReference type="Pfam" id="PF03445">
    <property type="entry name" value="DUF294"/>
    <property type="match status" value="1"/>
</dbReference>
<gene>
    <name evidence="3" type="ORF">HH308_03610</name>
</gene>
<protein>
    <recommendedName>
        <fullName evidence="5">CBS domain-containing protein</fullName>
    </recommendedName>
</protein>
<dbReference type="InterPro" id="IPR005105">
    <property type="entry name" value="GlnD_Uridyltrans_N"/>
</dbReference>
<evidence type="ECO:0000259" key="2">
    <source>
        <dbReference type="Pfam" id="PF10335"/>
    </source>
</evidence>
<evidence type="ECO:0008006" key="5">
    <source>
        <dbReference type="Google" id="ProtNLM"/>
    </source>
</evidence>
<sequence length="337" mass="35653">MTSVFDDVLGDVCRAHDAEEFAAAALAAHDEALELGPTRTRDVVALTQRWSAFARSAVAGAADIVAAAHPGLRWQWYVSGSCGRSDALPGADVETLIVVDTDRTAALAAAAQVHALLDSVGLRADTNGAIASRSRFARDTHAWQRGIDAWLADPAADRGVVMTGLLADAAPAHLHANGLRTHLLGALSPDRPDALSAMLDDTLVIRETVPSRLRVVAGGRDAVDVKRAVVEPITKIARWAALSTGSSASSTLDRLHDGAALLPDDAADTLADCWCIATRLRWAIRSDSVRAGGVVRDDATLSTLSPQDRAQLRTAGREVSGVLRILNYTRPDRFAGR</sequence>
<comment type="caution">
    <text evidence="3">The sequence shown here is derived from an EMBL/GenBank/DDBJ whole genome shotgun (WGS) entry which is preliminary data.</text>
</comment>
<dbReference type="EMBL" id="JABBNB010000003">
    <property type="protein sequence ID" value="NMO00297.1"/>
    <property type="molecule type" value="Genomic_DNA"/>
</dbReference>
<dbReference type="GO" id="GO:0008773">
    <property type="term" value="F:[protein-PII] uridylyltransferase activity"/>
    <property type="evidence" value="ECO:0007669"/>
    <property type="project" value="InterPro"/>
</dbReference>
<keyword evidence="4" id="KW-1185">Reference proteome</keyword>
<evidence type="ECO:0000313" key="3">
    <source>
        <dbReference type="EMBL" id="NMO00297.1"/>
    </source>
</evidence>